<accession>A0AAW0EMN0</accession>
<evidence type="ECO:0000256" key="1">
    <source>
        <dbReference type="SAM" id="MobiDB-lite"/>
    </source>
</evidence>
<dbReference type="AlphaFoldDB" id="A0AAW0EMN0"/>
<dbReference type="Gene3D" id="3.80.10.10">
    <property type="entry name" value="Ribonuclease Inhibitor"/>
    <property type="match status" value="1"/>
</dbReference>
<evidence type="ECO:0000313" key="3">
    <source>
        <dbReference type="Proteomes" id="UP001430356"/>
    </source>
</evidence>
<gene>
    <name evidence="2" type="ORF">NESM_000360700</name>
</gene>
<proteinExistence type="predicted"/>
<organism evidence="2 3">
    <name type="scientific">Novymonas esmeraldas</name>
    <dbReference type="NCBI Taxonomy" id="1808958"/>
    <lineage>
        <taxon>Eukaryota</taxon>
        <taxon>Discoba</taxon>
        <taxon>Euglenozoa</taxon>
        <taxon>Kinetoplastea</taxon>
        <taxon>Metakinetoplastina</taxon>
        <taxon>Trypanosomatida</taxon>
        <taxon>Trypanosomatidae</taxon>
        <taxon>Novymonas</taxon>
    </lineage>
</organism>
<sequence>MRANNGQDGAEGAAENARDGPPPRNNADTLVCTSAAELAAVRDKGSVQCLHISEDWLIDVELLRDFTAVRQLTLQGCARLTMLSAIGFVQSLAGLDGTSALETIRATGCGTLQSLPGLETATSLTVLLLANTGIPTLKGVGRRPALQRIDASGWADLGNIAPLPPAKPLLELDFSGTGVAHISALAGSAAMQQKL</sequence>
<comment type="caution">
    <text evidence="2">The sequence shown here is derived from an EMBL/GenBank/DDBJ whole genome shotgun (WGS) entry which is preliminary data.</text>
</comment>
<dbReference type="Proteomes" id="UP001430356">
    <property type="component" value="Unassembled WGS sequence"/>
</dbReference>
<reference evidence="2 3" key="1">
    <citation type="journal article" date="2021" name="MBio">
        <title>A New Model Trypanosomatid, Novymonas esmeraldas: Genomic Perception of Its 'Candidatus Pandoraea novymonadis' Endosymbiont.</title>
        <authorList>
            <person name="Zakharova A."/>
            <person name="Saura A."/>
            <person name="Butenko A."/>
            <person name="Podesvova L."/>
            <person name="Warmusova S."/>
            <person name="Kostygov A.Y."/>
            <person name="Nenarokova A."/>
            <person name="Lukes J."/>
            <person name="Opperdoes F.R."/>
            <person name="Yurchenko V."/>
        </authorList>
    </citation>
    <scope>NUCLEOTIDE SEQUENCE [LARGE SCALE GENOMIC DNA]</scope>
    <source>
        <strain evidence="2 3">E262AT.01</strain>
    </source>
</reference>
<name>A0AAW0EMN0_9TRYP</name>
<dbReference type="EMBL" id="JAECZO010000037">
    <property type="protein sequence ID" value="KAK7194441.1"/>
    <property type="molecule type" value="Genomic_DNA"/>
</dbReference>
<evidence type="ECO:0000313" key="2">
    <source>
        <dbReference type="EMBL" id="KAK7194441.1"/>
    </source>
</evidence>
<dbReference type="InterPro" id="IPR032675">
    <property type="entry name" value="LRR_dom_sf"/>
</dbReference>
<feature type="region of interest" description="Disordered" evidence="1">
    <location>
        <begin position="1"/>
        <end position="28"/>
    </location>
</feature>
<dbReference type="SUPFAM" id="SSF52058">
    <property type="entry name" value="L domain-like"/>
    <property type="match status" value="1"/>
</dbReference>
<keyword evidence="3" id="KW-1185">Reference proteome</keyword>
<protein>
    <submittedName>
        <fullName evidence="2">Uncharacterized protein</fullName>
    </submittedName>
</protein>